<dbReference type="EMBL" id="BMAO01034203">
    <property type="protein sequence ID" value="GFQ94681.1"/>
    <property type="molecule type" value="Genomic_DNA"/>
</dbReference>
<comment type="caution">
    <text evidence="1">The sequence shown here is derived from an EMBL/GenBank/DDBJ whole genome shotgun (WGS) entry which is preliminary data.</text>
</comment>
<protein>
    <submittedName>
        <fullName evidence="1">Uncharacterized protein</fullName>
    </submittedName>
</protein>
<reference evidence="1" key="1">
    <citation type="submission" date="2020-07" db="EMBL/GenBank/DDBJ databases">
        <title>Multicomponent nature underlies the extraordinary mechanical properties of spider dragline silk.</title>
        <authorList>
            <person name="Kono N."/>
            <person name="Nakamura H."/>
            <person name="Mori M."/>
            <person name="Yoshida Y."/>
            <person name="Ohtoshi R."/>
            <person name="Malay A.D."/>
            <person name="Moran D.A.P."/>
            <person name="Tomita M."/>
            <person name="Numata K."/>
            <person name="Arakawa K."/>
        </authorList>
    </citation>
    <scope>NUCLEOTIDE SEQUENCE</scope>
</reference>
<dbReference type="AlphaFoldDB" id="A0A8X6L435"/>
<evidence type="ECO:0000313" key="2">
    <source>
        <dbReference type="Proteomes" id="UP000887116"/>
    </source>
</evidence>
<sequence length="148" mass="15051">MESDINLTYPSVTAPMSFPDKDKYGNGCEWNKILISKQTRVFCCCYFSSREKAVVLYCAAFAAAQASLLVPIGLGAPILEAGSLGYGKGLIAGVPSVATVSSQKTAINHVAPAAGVAVAAAPVVLANNGIHGSGLIVNNGILANGLVA</sequence>
<keyword evidence="2" id="KW-1185">Reference proteome</keyword>
<organism evidence="1 2">
    <name type="scientific">Trichonephila clavata</name>
    <name type="common">Joro spider</name>
    <name type="synonym">Nephila clavata</name>
    <dbReference type="NCBI Taxonomy" id="2740835"/>
    <lineage>
        <taxon>Eukaryota</taxon>
        <taxon>Metazoa</taxon>
        <taxon>Ecdysozoa</taxon>
        <taxon>Arthropoda</taxon>
        <taxon>Chelicerata</taxon>
        <taxon>Arachnida</taxon>
        <taxon>Araneae</taxon>
        <taxon>Araneomorphae</taxon>
        <taxon>Entelegynae</taxon>
        <taxon>Araneoidea</taxon>
        <taxon>Nephilidae</taxon>
        <taxon>Trichonephila</taxon>
    </lineage>
</organism>
<name>A0A8X6L435_TRICU</name>
<proteinExistence type="predicted"/>
<feature type="non-terminal residue" evidence="1">
    <location>
        <position position="148"/>
    </location>
</feature>
<evidence type="ECO:0000313" key="1">
    <source>
        <dbReference type="EMBL" id="GFQ94681.1"/>
    </source>
</evidence>
<gene>
    <name evidence="1" type="primary">AVEN_261182_1</name>
    <name evidence="1" type="ORF">TNCT_569391</name>
</gene>
<dbReference type="OrthoDB" id="10609722at2759"/>
<accession>A0A8X6L435</accession>
<dbReference type="Proteomes" id="UP000887116">
    <property type="component" value="Unassembled WGS sequence"/>
</dbReference>